<sequence length="121" mass="13225">MSLMGPGALTRIPEDPAEPVGNPELPEEELQSVESVGPMECMDCGFTGLGQDFEISGTVCHRLRCPKCHSYHINFSNAEYNDNCLNAAGMRHLTESWPHLIFVGLSRQKGSVGLAAHSQRI</sequence>
<proteinExistence type="predicted"/>
<gene>
    <name evidence="2" type="ORF">VF00_C0001G0010</name>
</gene>
<dbReference type="EMBL" id="LCRB01000001">
    <property type="protein sequence ID" value="KKW27075.1"/>
    <property type="molecule type" value="Genomic_DNA"/>
</dbReference>
<name>A0A0G1X8D5_UNCK3</name>
<accession>A0A0G1X8D5</accession>
<dbReference type="AlphaFoldDB" id="A0A0G1X8D5"/>
<evidence type="ECO:0000313" key="3">
    <source>
        <dbReference type="Proteomes" id="UP000034913"/>
    </source>
</evidence>
<dbReference type="Proteomes" id="UP000034913">
    <property type="component" value="Unassembled WGS sequence"/>
</dbReference>
<feature type="region of interest" description="Disordered" evidence="1">
    <location>
        <begin position="1"/>
        <end position="32"/>
    </location>
</feature>
<reference evidence="2 3" key="1">
    <citation type="journal article" date="2015" name="Nature">
        <title>rRNA introns, odd ribosomes, and small enigmatic genomes across a large radiation of phyla.</title>
        <authorList>
            <person name="Brown C.T."/>
            <person name="Hug L.A."/>
            <person name="Thomas B.C."/>
            <person name="Sharon I."/>
            <person name="Castelle C.J."/>
            <person name="Singh A."/>
            <person name="Wilkins M.J."/>
            <person name="Williams K.H."/>
            <person name="Banfield J.F."/>
        </authorList>
    </citation>
    <scope>NUCLEOTIDE SEQUENCE [LARGE SCALE GENOMIC DNA]</scope>
</reference>
<evidence type="ECO:0000313" key="2">
    <source>
        <dbReference type="EMBL" id="KKW27075.1"/>
    </source>
</evidence>
<evidence type="ECO:0000256" key="1">
    <source>
        <dbReference type="SAM" id="MobiDB-lite"/>
    </source>
</evidence>
<protein>
    <submittedName>
        <fullName evidence="2">Uncharacterized protein</fullName>
    </submittedName>
</protein>
<comment type="caution">
    <text evidence="2">The sequence shown here is derived from an EMBL/GenBank/DDBJ whole genome shotgun (WGS) entry which is preliminary data.</text>
</comment>
<organism evidence="2 3">
    <name type="scientific">candidate division Kazan bacterium GW2011_GWB1_52_7</name>
    <dbReference type="NCBI Taxonomy" id="1620414"/>
    <lineage>
        <taxon>Bacteria</taxon>
        <taxon>Bacteria division Kazan-3B-28</taxon>
    </lineage>
</organism>